<dbReference type="PROSITE" id="PS51549">
    <property type="entry name" value="DM13"/>
    <property type="match status" value="1"/>
</dbReference>
<evidence type="ECO:0000256" key="1">
    <source>
        <dbReference type="SAM" id="Phobius"/>
    </source>
</evidence>
<evidence type="ECO:0000313" key="3">
    <source>
        <dbReference type="EMBL" id="EET04280.1"/>
    </source>
</evidence>
<protein>
    <recommendedName>
        <fullName evidence="2">DM13 domain-containing protein</fullName>
    </recommendedName>
</protein>
<gene>
    <name evidence="3" type="ORF">BURPS1710A_A0876</name>
</gene>
<dbReference type="Pfam" id="PF10517">
    <property type="entry name" value="DM13"/>
    <property type="match status" value="1"/>
</dbReference>
<evidence type="ECO:0000259" key="2">
    <source>
        <dbReference type="PROSITE" id="PS51549"/>
    </source>
</evidence>
<dbReference type="Proteomes" id="UP000001812">
    <property type="component" value="Chromosome II"/>
</dbReference>
<dbReference type="RefSeq" id="WP_004528528.1">
    <property type="nucleotide sequence ID" value="NZ_CM000833.1"/>
</dbReference>
<keyword evidence="1" id="KW-0812">Transmembrane</keyword>
<accession>A0A0E1VTL8</accession>
<dbReference type="HOGENOM" id="CLU_117522_0_0_4"/>
<reference evidence="3" key="1">
    <citation type="submission" date="2009-05" db="EMBL/GenBank/DDBJ databases">
        <authorList>
            <person name="Harkins D.M."/>
            <person name="DeShazer D."/>
            <person name="Woods D.E."/>
            <person name="Brinkac L.M."/>
            <person name="Brown K.A."/>
            <person name="Hung G.C."/>
            <person name="Tuanyok A."/>
            <person name="Zhang B."/>
            <person name="Nierman W.C."/>
        </authorList>
    </citation>
    <scope>NUCLEOTIDE SEQUENCE [LARGE SCALE GENOMIC DNA]</scope>
    <source>
        <strain evidence="3">1710a</strain>
    </source>
</reference>
<feature type="domain" description="DM13" evidence="2">
    <location>
        <begin position="51"/>
        <end position="156"/>
    </location>
</feature>
<sequence>MKQAGIRIGTHAIALALGFALGIYALPILTAERGARETELRPVADRALYTGRFERSLTRGDPLHWTDGKLSVTRAALAFEGRVAPGPDYKLYLVPGFVASKEAFLAAKPHARRVGELKTFGDFVAPLAADVDIDAYTTVVIWCERFSQFIGAAQYR</sequence>
<dbReference type="InterPro" id="IPR019545">
    <property type="entry name" value="DM13_domain"/>
</dbReference>
<feature type="transmembrane region" description="Helical" evidence="1">
    <location>
        <begin position="12"/>
        <end position="31"/>
    </location>
</feature>
<keyword evidence="1" id="KW-1133">Transmembrane helix</keyword>
<keyword evidence="1" id="KW-0472">Membrane</keyword>
<name>A0A0E1VTL8_BURPE</name>
<dbReference type="AlphaFoldDB" id="A0A0E1VTL8"/>
<proteinExistence type="predicted"/>
<dbReference type="EMBL" id="CM000833">
    <property type="protein sequence ID" value="EET04280.1"/>
    <property type="molecule type" value="Genomic_DNA"/>
</dbReference>
<organism evidence="3">
    <name type="scientific">Burkholderia pseudomallei 1710a</name>
    <dbReference type="NCBI Taxonomy" id="320371"/>
    <lineage>
        <taxon>Bacteria</taxon>
        <taxon>Pseudomonadati</taxon>
        <taxon>Pseudomonadota</taxon>
        <taxon>Betaproteobacteria</taxon>
        <taxon>Burkholderiales</taxon>
        <taxon>Burkholderiaceae</taxon>
        <taxon>Burkholderia</taxon>
        <taxon>pseudomallei group</taxon>
    </lineage>
</organism>